<dbReference type="InterPro" id="IPR029016">
    <property type="entry name" value="GAF-like_dom_sf"/>
</dbReference>
<dbReference type="InterPro" id="IPR035919">
    <property type="entry name" value="EAL_sf"/>
</dbReference>
<feature type="domain" description="GGDEF" evidence="3">
    <location>
        <begin position="365"/>
        <end position="497"/>
    </location>
</feature>
<dbReference type="CDD" id="cd01949">
    <property type="entry name" value="GGDEF"/>
    <property type="match status" value="1"/>
</dbReference>
<dbReference type="PANTHER" id="PTHR44757">
    <property type="entry name" value="DIGUANYLATE CYCLASE DGCP"/>
    <property type="match status" value="1"/>
</dbReference>
<dbReference type="KEGG" id="gxy:GLX_13010"/>
<dbReference type="InterPro" id="IPR035965">
    <property type="entry name" value="PAS-like_dom_sf"/>
</dbReference>
<dbReference type="AlphaFoldDB" id="G2I6G6"/>
<dbReference type="Gene3D" id="3.30.450.20">
    <property type="entry name" value="PAS domain"/>
    <property type="match status" value="1"/>
</dbReference>
<evidence type="ECO:0000259" key="2">
    <source>
        <dbReference type="PROSITE" id="PS50883"/>
    </source>
</evidence>
<dbReference type="SUPFAM" id="SSF55785">
    <property type="entry name" value="PYP-like sensor domain (PAS domain)"/>
    <property type="match status" value="1"/>
</dbReference>
<reference evidence="5" key="1">
    <citation type="journal article" date="2011" name="J. Bacteriol.">
        <title>Complete genome sequence of NBRC 3288, a unique cellulose-nonproducing strain of Gluconacetobacter xylinus isolated from vinegar.</title>
        <authorList>
            <person name="Ogino H."/>
            <person name="Azuma Y."/>
            <person name="Hosoyama A."/>
            <person name="Nakazawa H."/>
            <person name="Matsutani M."/>
            <person name="Hasegawa A."/>
            <person name="Otsuyama K."/>
            <person name="Matsushita K."/>
            <person name="Fujita N."/>
            <person name="Shirai M."/>
        </authorList>
    </citation>
    <scope>NUCLEOTIDE SEQUENCE [LARGE SCALE GENOMIC DNA]</scope>
    <source>
        <strain evidence="5">NBRC 3288 / BCRC 11682 / LMG 1693</strain>
    </source>
</reference>
<dbReference type="NCBIfam" id="TIGR00254">
    <property type="entry name" value="GGDEF"/>
    <property type="match status" value="1"/>
</dbReference>
<dbReference type="GO" id="GO:0006355">
    <property type="term" value="P:regulation of DNA-templated transcription"/>
    <property type="evidence" value="ECO:0007669"/>
    <property type="project" value="InterPro"/>
</dbReference>
<dbReference type="Gene3D" id="3.20.20.450">
    <property type="entry name" value="EAL domain"/>
    <property type="match status" value="1"/>
</dbReference>
<dbReference type="NCBIfam" id="TIGR00229">
    <property type="entry name" value="sensory_box"/>
    <property type="match status" value="1"/>
</dbReference>
<feature type="domain" description="EAL" evidence="2">
    <location>
        <begin position="506"/>
        <end position="760"/>
    </location>
</feature>
<dbReference type="Pfam" id="PF00990">
    <property type="entry name" value="GGDEF"/>
    <property type="match status" value="1"/>
</dbReference>
<dbReference type="eggNOG" id="COG5001">
    <property type="taxonomic scope" value="Bacteria"/>
</dbReference>
<organism evidence="4 5">
    <name type="scientific">Komagataeibacter medellinensis (strain NBRC 3288 / BCRC 11682 / LMG 1693 / Kondo 51)</name>
    <name type="common">Gluconacetobacter medellinensis</name>
    <dbReference type="NCBI Taxonomy" id="634177"/>
    <lineage>
        <taxon>Bacteria</taxon>
        <taxon>Pseudomonadati</taxon>
        <taxon>Pseudomonadota</taxon>
        <taxon>Alphaproteobacteria</taxon>
        <taxon>Acetobacterales</taxon>
        <taxon>Acetobacteraceae</taxon>
        <taxon>Komagataeibacter</taxon>
    </lineage>
</organism>
<gene>
    <name evidence="4" type="ordered locus">GLX_13010</name>
</gene>
<dbReference type="Proteomes" id="UP000009044">
    <property type="component" value="Chromosome"/>
</dbReference>
<name>G2I6G6_KOMMN</name>
<dbReference type="PROSITE" id="PS50883">
    <property type="entry name" value="EAL"/>
    <property type="match status" value="1"/>
</dbReference>
<dbReference type="PROSITE" id="PS50112">
    <property type="entry name" value="PAS"/>
    <property type="match status" value="1"/>
</dbReference>
<protein>
    <submittedName>
        <fullName evidence="4">C-di-GMP phosphodiesterase A</fullName>
    </submittedName>
</protein>
<dbReference type="Pfam" id="PF00989">
    <property type="entry name" value="PAS"/>
    <property type="match status" value="1"/>
</dbReference>
<dbReference type="InterPro" id="IPR001633">
    <property type="entry name" value="EAL_dom"/>
</dbReference>
<dbReference type="PANTHER" id="PTHR44757:SF2">
    <property type="entry name" value="BIOFILM ARCHITECTURE MAINTENANCE PROTEIN MBAA"/>
    <property type="match status" value="1"/>
</dbReference>
<evidence type="ECO:0000313" key="5">
    <source>
        <dbReference type="Proteomes" id="UP000009044"/>
    </source>
</evidence>
<dbReference type="InterPro" id="IPR052155">
    <property type="entry name" value="Biofilm_reg_signaling"/>
</dbReference>
<dbReference type="InterPro" id="IPR013767">
    <property type="entry name" value="PAS_fold"/>
</dbReference>
<dbReference type="CDD" id="cd00130">
    <property type="entry name" value="PAS"/>
    <property type="match status" value="1"/>
</dbReference>
<accession>G2I6G6</accession>
<dbReference type="SUPFAM" id="SSF55073">
    <property type="entry name" value="Nucleotide cyclase"/>
    <property type="match status" value="1"/>
</dbReference>
<proteinExistence type="predicted"/>
<dbReference type="HOGENOM" id="CLU_000445_70_20_5"/>
<dbReference type="InterPro" id="IPR012226">
    <property type="entry name" value="Diguanyl_cyclase/Pdiesterase"/>
</dbReference>
<dbReference type="Gene3D" id="3.30.70.270">
    <property type="match status" value="1"/>
</dbReference>
<dbReference type="InterPro" id="IPR043128">
    <property type="entry name" value="Rev_trsase/Diguanyl_cyclase"/>
</dbReference>
<dbReference type="SMART" id="SM00267">
    <property type="entry name" value="GGDEF"/>
    <property type="match status" value="1"/>
</dbReference>
<dbReference type="PATRIC" id="fig|634177.7.peg.1496"/>
<dbReference type="InterPro" id="IPR029787">
    <property type="entry name" value="Nucleotide_cyclase"/>
</dbReference>
<dbReference type="Pfam" id="PF00563">
    <property type="entry name" value="EAL"/>
    <property type="match status" value="1"/>
</dbReference>
<evidence type="ECO:0000259" key="3">
    <source>
        <dbReference type="PROSITE" id="PS50887"/>
    </source>
</evidence>
<dbReference type="PROSITE" id="PS50887">
    <property type="entry name" value="GGDEF"/>
    <property type="match status" value="1"/>
</dbReference>
<dbReference type="SMART" id="SM00091">
    <property type="entry name" value="PAS"/>
    <property type="match status" value="1"/>
</dbReference>
<dbReference type="SUPFAM" id="SSF55781">
    <property type="entry name" value="GAF domain-like"/>
    <property type="match status" value="1"/>
</dbReference>
<dbReference type="SUPFAM" id="SSF141868">
    <property type="entry name" value="EAL domain-like"/>
    <property type="match status" value="1"/>
</dbReference>
<dbReference type="EMBL" id="AP012159">
    <property type="protein sequence ID" value="BAK83713.1"/>
    <property type="molecule type" value="Genomic_DNA"/>
</dbReference>
<sequence length="779" mass="86238">MGSSPFAFLSSRDLSVPEPLMKQYEHVMNLHEAPLTTEEKPADRELDMTADVSLQLLEQATDGVVIINERNEVVFFNPAAEKLWGFTESEVLGRNVSCLVPSVYRGDHDSYIYKNRKTGVNRIVGTSREVTFENKAGDYISGEMSISTALLGPEKKRYYMAFMKGVTEESHRRKLLDLQNTVFQAISNDMQVEDVADLVCREVESFVPNTVSVIMLLDENNRLSILSGPGLPRRYAAALENMSLTEGDLAALGNDLSEANSIVWDSYRSLGISLGLHNCWASAIKSRNGRISGIFALYSRNQYKLSDWPQKIVSGCVPFCSVVIENYEAQQHISQLANHDSLTGFLNRTAIHKIIKSMIDRPGDNQFAVFMIDIDRFRDINDTLGHMNGDAFLRAIAERLKMMSRSNYILSRSGGDEFIIVVPDSDEERATIFAESLIKAMQEPIEIAGNLLVVSLGIGISLFPENGPDGESLLGHAEIAMRRCKKESRGGYCVSSTADNRAAQDRLLLGSALRESLAKGMLNLHYQPQIDIQTGRLYGVEALSRWNHPTLGNIYPSRFIAVAEDTGQIETIGTWSLEEATRQILEWESKGLHVPTVSVNLSAAHFRNRGLPALIERILKERRLSPERLCVEITESVMMDENEDTMAGLAAIRNLGVGLSMDDFGTGYSSLSRLTRLPLTEIKIDRSFIMNLEHDPNAQAVTTAVIGIGNRLGMTVVTEGVETEAQLKLLQGLNCDVVQGYLFARPMAPGDLLEWSRGAGRLLEASISEATAREGGQTT</sequence>
<dbReference type="STRING" id="634177.GLX_13010"/>
<dbReference type="Gene3D" id="3.30.450.40">
    <property type="match status" value="1"/>
</dbReference>
<dbReference type="PIRSF" id="PIRSF005925">
    <property type="entry name" value="Dos"/>
    <property type="match status" value="1"/>
</dbReference>
<dbReference type="InterPro" id="IPR000160">
    <property type="entry name" value="GGDEF_dom"/>
</dbReference>
<evidence type="ECO:0000313" key="4">
    <source>
        <dbReference type="EMBL" id="BAK83713.1"/>
    </source>
</evidence>
<feature type="domain" description="PAS" evidence="1">
    <location>
        <begin position="55"/>
        <end position="95"/>
    </location>
</feature>
<evidence type="ECO:0000259" key="1">
    <source>
        <dbReference type="PROSITE" id="PS50112"/>
    </source>
</evidence>
<dbReference type="InterPro" id="IPR000014">
    <property type="entry name" value="PAS"/>
</dbReference>
<dbReference type="SMART" id="SM00052">
    <property type="entry name" value="EAL"/>
    <property type="match status" value="1"/>
</dbReference>
<dbReference type="CDD" id="cd01948">
    <property type="entry name" value="EAL"/>
    <property type="match status" value="1"/>
</dbReference>